<dbReference type="RefSeq" id="WP_301414573.1">
    <property type="nucleotide sequence ID" value="NZ_CP098023.1"/>
</dbReference>
<evidence type="ECO:0000313" key="2">
    <source>
        <dbReference type="Proteomes" id="UP001321520"/>
    </source>
</evidence>
<keyword evidence="2" id="KW-1185">Reference proteome</keyword>
<gene>
    <name evidence="1" type="ORF">M8T91_12900</name>
</gene>
<dbReference type="Gene3D" id="2.160.10.10">
    <property type="entry name" value="Hexapeptide repeat proteins"/>
    <property type="match status" value="1"/>
</dbReference>
<sequence>MNYSIFNLPHEVEVKGVFGISCTASISDESQKAIAAGKLKISVMQQGEMACKDRFHFDISYLAGVFSIFVGNNDSRVIFSRGCIDSYEIRFWRSSEIEIGAGTSSNGTRIVCDNSKVKNGSDCMFSGEVLIQSADQHALVSLESGEILNKMLRVTTLGDHVWLGRNQH</sequence>
<dbReference type="EMBL" id="CP098023">
    <property type="protein sequence ID" value="WKD48798.1"/>
    <property type="molecule type" value="Genomic_DNA"/>
</dbReference>
<accession>A0ABY9E9N3</accession>
<evidence type="ECO:0000313" key="1">
    <source>
        <dbReference type="EMBL" id="WKD48798.1"/>
    </source>
</evidence>
<evidence type="ECO:0008006" key="3">
    <source>
        <dbReference type="Google" id="ProtNLM"/>
    </source>
</evidence>
<proteinExistence type="predicted"/>
<name>A0ABY9E9N3_9GAMM</name>
<organism evidence="1 2">
    <name type="scientific">Microbulbifer spongiae</name>
    <dbReference type="NCBI Taxonomy" id="2944933"/>
    <lineage>
        <taxon>Bacteria</taxon>
        <taxon>Pseudomonadati</taxon>
        <taxon>Pseudomonadota</taxon>
        <taxon>Gammaproteobacteria</taxon>
        <taxon>Cellvibrionales</taxon>
        <taxon>Microbulbiferaceae</taxon>
        <taxon>Microbulbifer</taxon>
    </lineage>
</organism>
<reference evidence="1 2" key="1">
    <citation type="submission" date="2022-05" db="EMBL/GenBank/DDBJ databases">
        <title>Microbulbifer sp. nov., isolated from sponge.</title>
        <authorList>
            <person name="Gao L."/>
        </authorList>
    </citation>
    <scope>NUCLEOTIDE SEQUENCE [LARGE SCALE GENOMIC DNA]</scope>
    <source>
        <strain evidence="1 2">MI-G</strain>
    </source>
</reference>
<dbReference type="Proteomes" id="UP001321520">
    <property type="component" value="Chromosome"/>
</dbReference>
<protein>
    <recommendedName>
        <fullName evidence="3">FHA domain-containing protein</fullName>
    </recommendedName>
</protein>